<dbReference type="VEuPathDB" id="FungiDB:AB675_862"/>
<dbReference type="GeneID" id="28740960"/>
<evidence type="ECO:0000313" key="7">
    <source>
        <dbReference type="EMBL" id="KPI45480.1"/>
    </source>
</evidence>
<dbReference type="Proteomes" id="UP000038010">
    <property type="component" value="Unassembled WGS sequence"/>
</dbReference>
<dbReference type="GO" id="GO:0000981">
    <property type="term" value="F:DNA-binding transcription factor activity, RNA polymerase II-specific"/>
    <property type="evidence" value="ECO:0007669"/>
    <property type="project" value="InterPro"/>
</dbReference>
<dbReference type="RefSeq" id="XP_018005443.1">
    <property type="nucleotide sequence ID" value="XM_018149091.1"/>
</dbReference>
<gene>
    <name evidence="7" type="ORF">AB675_862</name>
</gene>
<name>A0A0N1P3I7_9EURO</name>
<keyword evidence="8" id="KW-1185">Reference proteome</keyword>
<keyword evidence="2" id="KW-0238">DNA-binding</keyword>
<keyword evidence="4" id="KW-0539">Nucleus</keyword>
<evidence type="ECO:0000256" key="5">
    <source>
        <dbReference type="SAM" id="MobiDB-lite"/>
    </source>
</evidence>
<dbReference type="PROSITE" id="PS00463">
    <property type="entry name" value="ZN2_CY6_FUNGAL_1"/>
    <property type="match status" value="1"/>
</dbReference>
<keyword evidence="3" id="KW-0804">Transcription</keyword>
<evidence type="ECO:0000256" key="1">
    <source>
        <dbReference type="ARBA" id="ARBA00023015"/>
    </source>
</evidence>
<dbReference type="InterPro" id="IPR001138">
    <property type="entry name" value="Zn2Cys6_DnaBD"/>
</dbReference>
<feature type="region of interest" description="Disordered" evidence="5">
    <location>
        <begin position="52"/>
        <end position="97"/>
    </location>
</feature>
<organism evidence="7 8">
    <name type="scientific">Cyphellophora attinorum</name>
    <dbReference type="NCBI Taxonomy" id="1664694"/>
    <lineage>
        <taxon>Eukaryota</taxon>
        <taxon>Fungi</taxon>
        <taxon>Dikarya</taxon>
        <taxon>Ascomycota</taxon>
        <taxon>Pezizomycotina</taxon>
        <taxon>Eurotiomycetes</taxon>
        <taxon>Chaetothyriomycetidae</taxon>
        <taxon>Chaetothyriales</taxon>
        <taxon>Cyphellophoraceae</taxon>
        <taxon>Cyphellophora</taxon>
    </lineage>
</organism>
<dbReference type="SUPFAM" id="SSF57701">
    <property type="entry name" value="Zn2/Cys6 DNA-binding domain"/>
    <property type="match status" value="1"/>
</dbReference>
<protein>
    <recommendedName>
        <fullName evidence="6">Zn(2)-C6 fungal-type domain-containing protein</fullName>
    </recommendedName>
</protein>
<accession>A0A0N1P3I7</accession>
<dbReference type="GO" id="GO:0008270">
    <property type="term" value="F:zinc ion binding"/>
    <property type="evidence" value="ECO:0007669"/>
    <property type="project" value="InterPro"/>
</dbReference>
<reference evidence="7 8" key="1">
    <citation type="submission" date="2015-06" db="EMBL/GenBank/DDBJ databases">
        <title>Draft genome of the ant-associated black yeast Phialophora attae CBS 131958.</title>
        <authorList>
            <person name="Moreno L.F."/>
            <person name="Stielow B.J."/>
            <person name="de Hoog S."/>
            <person name="Vicente V.A."/>
            <person name="Weiss V.A."/>
            <person name="de Vries M."/>
            <person name="Cruz L.M."/>
            <person name="Souza E.M."/>
        </authorList>
    </citation>
    <scope>NUCLEOTIDE SEQUENCE [LARGE SCALE GENOMIC DNA]</scope>
    <source>
        <strain evidence="7 8">CBS 131958</strain>
    </source>
</reference>
<sequence>MEATNNVGTSATTACDRCHGIKARCTFTPGREKCDRCFRLFHECETKRVIGKAGRPQTRKGQQPKASPLLSAPSPDKDSPASSTTSPNSAASTGDPFARFDPQEVALAQYLVRDQKLDQRFVNSFAIESYFRNTMESTLVKQLLTAPEQVKDALLALCGALVAEDESHSQPGSARSIADMQKCCAAMEKLRMALSTTEDDARAILFVATSLISFNDLTVGYGYLPVASAALIAIKPWRTQLLRESSSHFDPNLIPVVYAEYMECQKSAEVPTLCWVLPTDQLIDRSYGIAHEALPYLYHICVLTHDMLQTFLPQETLLRRAAEIEAELDLWTPHIAINSPSDKELSLTENQKAQMVAHAYCYKLLAHLLLEQIQAT</sequence>
<dbReference type="AlphaFoldDB" id="A0A0N1P3I7"/>
<evidence type="ECO:0000256" key="3">
    <source>
        <dbReference type="ARBA" id="ARBA00023163"/>
    </source>
</evidence>
<feature type="compositionally biased region" description="Low complexity" evidence="5">
    <location>
        <begin position="64"/>
        <end position="93"/>
    </location>
</feature>
<evidence type="ECO:0000313" key="8">
    <source>
        <dbReference type="Proteomes" id="UP000038010"/>
    </source>
</evidence>
<dbReference type="EMBL" id="LFJN01000001">
    <property type="protein sequence ID" value="KPI45480.1"/>
    <property type="molecule type" value="Genomic_DNA"/>
</dbReference>
<feature type="domain" description="Zn(2)-C6 fungal-type" evidence="6">
    <location>
        <begin position="14"/>
        <end position="44"/>
    </location>
</feature>
<evidence type="ECO:0000256" key="4">
    <source>
        <dbReference type="ARBA" id="ARBA00023242"/>
    </source>
</evidence>
<evidence type="ECO:0000256" key="2">
    <source>
        <dbReference type="ARBA" id="ARBA00023125"/>
    </source>
</evidence>
<keyword evidence="1" id="KW-0805">Transcription regulation</keyword>
<evidence type="ECO:0000259" key="6">
    <source>
        <dbReference type="PROSITE" id="PS00463"/>
    </source>
</evidence>
<dbReference type="InterPro" id="IPR036864">
    <property type="entry name" value="Zn2-C6_fun-type_DNA-bd_sf"/>
</dbReference>
<comment type="caution">
    <text evidence="7">The sequence shown here is derived from an EMBL/GenBank/DDBJ whole genome shotgun (WGS) entry which is preliminary data.</text>
</comment>
<dbReference type="GO" id="GO:0003677">
    <property type="term" value="F:DNA binding"/>
    <property type="evidence" value="ECO:0007669"/>
    <property type="project" value="UniProtKB-KW"/>
</dbReference>
<dbReference type="OrthoDB" id="4158899at2759"/>
<proteinExistence type="predicted"/>